<organism evidence="1 2">
    <name type="scientific">Clarias magur</name>
    <name type="common">Asian catfish</name>
    <name type="synonym">Macropteronotus magur</name>
    <dbReference type="NCBI Taxonomy" id="1594786"/>
    <lineage>
        <taxon>Eukaryota</taxon>
        <taxon>Metazoa</taxon>
        <taxon>Chordata</taxon>
        <taxon>Craniata</taxon>
        <taxon>Vertebrata</taxon>
        <taxon>Euteleostomi</taxon>
        <taxon>Actinopterygii</taxon>
        <taxon>Neopterygii</taxon>
        <taxon>Teleostei</taxon>
        <taxon>Ostariophysi</taxon>
        <taxon>Siluriformes</taxon>
        <taxon>Clariidae</taxon>
        <taxon>Clarias</taxon>
    </lineage>
</organism>
<evidence type="ECO:0000313" key="1">
    <source>
        <dbReference type="EMBL" id="KAF5905450.1"/>
    </source>
</evidence>
<reference evidence="1" key="1">
    <citation type="submission" date="2020-07" db="EMBL/GenBank/DDBJ databases">
        <title>Clarias magur genome sequencing, assembly and annotation.</title>
        <authorList>
            <person name="Kushwaha B."/>
            <person name="Kumar R."/>
            <person name="Das P."/>
            <person name="Joshi C.G."/>
            <person name="Kumar D."/>
            <person name="Nagpure N.S."/>
            <person name="Pandey M."/>
            <person name="Agarwal S."/>
            <person name="Srivastava S."/>
            <person name="Singh M."/>
            <person name="Sahoo L."/>
            <person name="Jayasankar P."/>
            <person name="Meher P.K."/>
            <person name="Koringa P.G."/>
            <person name="Iquebal M.A."/>
            <person name="Das S.P."/>
            <person name="Bit A."/>
            <person name="Patnaik S."/>
            <person name="Patel N."/>
            <person name="Shah T.M."/>
            <person name="Hinsu A."/>
            <person name="Jena J.K."/>
        </authorList>
    </citation>
    <scope>NUCLEOTIDE SEQUENCE</scope>
    <source>
        <strain evidence="1">CIFAMagur01</strain>
        <tissue evidence="1">Testis</tissue>
    </source>
</reference>
<dbReference type="EMBL" id="QNUK01000044">
    <property type="protein sequence ID" value="KAF5905450.1"/>
    <property type="molecule type" value="Genomic_DNA"/>
</dbReference>
<comment type="caution">
    <text evidence="1">The sequence shown here is derived from an EMBL/GenBank/DDBJ whole genome shotgun (WGS) entry which is preliminary data.</text>
</comment>
<gene>
    <name evidence="1" type="primary">col17a1</name>
    <name evidence="1" type="ORF">DAT39_004803</name>
</gene>
<sequence>EELKNLKARVERLEGGGSTITSAHTNRLSVPSTLNILDPLDSVKYERSGITRSENTIQLGSDPMQSDPVMLQRTVRQLVQSELQSDSIR</sequence>
<dbReference type="Proteomes" id="UP000727407">
    <property type="component" value="Unassembled WGS sequence"/>
</dbReference>
<keyword evidence="2" id="KW-1185">Reference proteome</keyword>
<dbReference type="GO" id="GO:0005581">
    <property type="term" value="C:collagen trimer"/>
    <property type="evidence" value="ECO:0007669"/>
    <property type="project" value="UniProtKB-KW"/>
</dbReference>
<feature type="non-terminal residue" evidence="1">
    <location>
        <position position="1"/>
    </location>
</feature>
<name>A0A8J4UVY0_CLAMG</name>
<dbReference type="AlphaFoldDB" id="A0A8J4UVY0"/>
<keyword evidence="1" id="KW-0176">Collagen</keyword>
<proteinExistence type="predicted"/>
<feature type="non-terminal residue" evidence="1">
    <location>
        <position position="89"/>
    </location>
</feature>
<protein>
    <submittedName>
        <fullName evidence="1">Collagen alpha-1(XVII) chain isoform X1</fullName>
    </submittedName>
</protein>
<evidence type="ECO:0000313" key="2">
    <source>
        <dbReference type="Proteomes" id="UP000727407"/>
    </source>
</evidence>
<accession>A0A8J4UVY0</accession>
<dbReference type="OrthoDB" id="9950082at2759"/>